<dbReference type="InterPro" id="IPR051558">
    <property type="entry name" value="Metallophosphoesterase_PAP"/>
</dbReference>
<sequence length="181" mass="20998">VIRKIEENSNTSAYYYLVLGHYPFWSIGELGPNECMINKLRPTLHKFKVDGYFSGHEHAMQHFRDDYLDHKVEYLVSGASNFVIDKPINKDKVDSSILKFFWESNQNQTIGCVECSGAIVLAKADKNQMTLKFKDTEENDLYSFSINSRRRESNKANSNNGNFFFLYLANCLLVIMFLFAY</sequence>
<name>A0A814BNL4_9BILA</name>
<protein>
    <submittedName>
        <fullName evidence="4">Uncharacterized protein</fullName>
    </submittedName>
</protein>
<dbReference type="PANTHER" id="PTHR10161">
    <property type="entry name" value="TARTRATE-RESISTANT ACID PHOSPHATASE TYPE 5"/>
    <property type="match status" value="1"/>
</dbReference>
<keyword evidence="3" id="KW-0472">Membrane</keyword>
<keyword evidence="3" id="KW-0812">Transmembrane</keyword>
<accession>A0A814BNL4</accession>
<dbReference type="OrthoDB" id="411211at2759"/>
<evidence type="ECO:0000313" key="4">
    <source>
        <dbReference type="EMBL" id="CAF0929020.1"/>
    </source>
</evidence>
<dbReference type="Proteomes" id="UP000663879">
    <property type="component" value="Unassembled WGS sequence"/>
</dbReference>
<proteinExistence type="predicted"/>
<dbReference type="PANTHER" id="PTHR10161:SF14">
    <property type="entry name" value="TARTRATE-RESISTANT ACID PHOSPHATASE TYPE 5"/>
    <property type="match status" value="1"/>
</dbReference>
<feature type="non-terminal residue" evidence="4">
    <location>
        <position position="1"/>
    </location>
</feature>
<evidence type="ECO:0000256" key="1">
    <source>
        <dbReference type="ARBA" id="ARBA00022729"/>
    </source>
</evidence>
<dbReference type="GO" id="GO:0016787">
    <property type="term" value="F:hydrolase activity"/>
    <property type="evidence" value="ECO:0007669"/>
    <property type="project" value="UniProtKB-KW"/>
</dbReference>
<evidence type="ECO:0000313" key="5">
    <source>
        <dbReference type="Proteomes" id="UP000663879"/>
    </source>
</evidence>
<keyword evidence="2" id="KW-0378">Hydrolase</keyword>
<dbReference type="SUPFAM" id="SSF56300">
    <property type="entry name" value="Metallo-dependent phosphatases"/>
    <property type="match status" value="1"/>
</dbReference>
<keyword evidence="3" id="KW-1133">Transmembrane helix</keyword>
<dbReference type="InterPro" id="IPR029052">
    <property type="entry name" value="Metallo-depent_PP-like"/>
</dbReference>
<keyword evidence="1" id="KW-0732">Signal</keyword>
<feature type="transmembrane region" description="Helical" evidence="3">
    <location>
        <begin position="163"/>
        <end position="180"/>
    </location>
</feature>
<dbReference type="Gene3D" id="3.60.21.10">
    <property type="match status" value="1"/>
</dbReference>
<reference evidence="4" key="1">
    <citation type="submission" date="2021-02" db="EMBL/GenBank/DDBJ databases">
        <authorList>
            <person name="Nowell W R."/>
        </authorList>
    </citation>
    <scope>NUCLEOTIDE SEQUENCE</scope>
    <source>
        <strain evidence="4">Ploen Becks lab</strain>
    </source>
</reference>
<evidence type="ECO:0000256" key="2">
    <source>
        <dbReference type="ARBA" id="ARBA00022801"/>
    </source>
</evidence>
<evidence type="ECO:0000256" key="3">
    <source>
        <dbReference type="SAM" id="Phobius"/>
    </source>
</evidence>
<gene>
    <name evidence="4" type="ORF">OXX778_LOCUS12800</name>
</gene>
<comment type="caution">
    <text evidence="4">The sequence shown here is derived from an EMBL/GenBank/DDBJ whole genome shotgun (WGS) entry which is preliminary data.</text>
</comment>
<keyword evidence="5" id="KW-1185">Reference proteome</keyword>
<dbReference type="AlphaFoldDB" id="A0A814BNL4"/>
<dbReference type="EMBL" id="CAJNOC010002366">
    <property type="protein sequence ID" value="CAF0929020.1"/>
    <property type="molecule type" value="Genomic_DNA"/>
</dbReference>
<organism evidence="4 5">
    <name type="scientific">Brachionus calyciflorus</name>
    <dbReference type="NCBI Taxonomy" id="104777"/>
    <lineage>
        <taxon>Eukaryota</taxon>
        <taxon>Metazoa</taxon>
        <taxon>Spiralia</taxon>
        <taxon>Gnathifera</taxon>
        <taxon>Rotifera</taxon>
        <taxon>Eurotatoria</taxon>
        <taxon>Monogononta</taxon>
        <taxon>Pseudotrocha</taxon>
        <taxon>Ploima</taxon>
        <taxon>Brachionidae</taxon>
        <taxon>Brachionus</taxon>
    </lineage>
</organism>